<reference evidence="1 2" key="1">
    <citation type="journal article" date="2017" name="BMC Biol.">
        <title>Genomic innovations, transcriptional plasticity and gene loss underlying the evolution and divergence of two highly polyphagous and invasive Helicoverpa pest species.</title>
        <authorList>
            <person name="Pearce S.L."/>
            <person name="Clarke D.F."/>
            <person name="East P.D."/>
            <person name="Elfekih S."/>
            <person name="Gordon K.H."/>
            <person name="Jermiin L.S."/>
            <person name="McGaughran A."/>
            <person name="Oakeshott J.G."/>
            <person name="Papanikolaou A."/>
            <person name="Perera O.P."/>
            <person name="Rane R.V."/>
            <person name="Richards S."/>
            <person name="Tay W.T."/>
            <person name="Walsh T.K."/>
            <person name="Anderson A."/>
            <person name="Anderson C.J."/>
            <person name="Asgari S."/>
            <person name="Board P.G."/>
            <person name="Bretschneider A."/>
            <person name="Campbell P.M."/>
            <person name="Chertemps T."/>
            <person name="Christeller J.T."/>
            <person name="Coppin C.W."/>
            <person name="Downes S.J."/>
            <person name="Duan G."/>
            <person name="Farnsworth C.A."/>
            <person name="Good R.T."/>
            <person name="Han L.B."/>
            <person name="Han Y.C."/>
            <person name="Hatje K."/>
            <person name="Horne I."/>
            <person name="Huang Y.P."/>
            <person name="Hughes D.S."/>
            <person name="Jacquin-Joly E."/>
            <person name="James W."/>
            <person name="Jhangiani S."/>
            <person name="Kollmar M."/>
            <person name="Kuwar S.S."/>
            <person name="Li S."/>
            <person name="Liu N.Y."/>
            <person name="Maibeche M.T."/>
            <person name="Miller J.R."/>
            <person name="Montagne N."/>
            <person name="Perry T."/>
            <person name="Qu J."/>
            <person name="Song S.V."/>
            <person name="Sutton G.G."/>
            <person name="Vogel H."/>
            <person name="Walenz B.P."/>
            <person name="Xu W."/>
            <person name="Zhang H.J."/>
            <person name="Zou Z."/>
            <person name="Batterham P."/>
            <person name="Edwards O.R."/>
            <person name="Feyereisen R."/>
            <person name="Gibbs R.A."/>
            <person name="Heckel D.G."/>
            <person name="McGrath A."/>
            <person name="Robin C."/>
            <person name="Scherer S.E."/>
            <person name="Worley K.C."/>
            <person name="Wu Y.D."/>
        </authorList>
    </citation>
    <scope>NUCLEOTIDE SEQUENCE [LARGE SCALE GENOMIC DNA]</scope>
    <source>
        <strain evidence="1">Harm_GR_Male_#8</strain>
        <tissue evidence="1">Whole organism</tissue>
    </source>
</reference>
<accession>A0A2W1BJU7</accession>
<gene>
    <name evidence="1" type="primary">HaOG206710</name>
    <name evidence="1" type="ORF">B5X24_HaOG206710</name>
</gene>
<dbReference type="AlphaFoldDB" id="A0A2W1BJU7"/>
<protein>
    <submittedName>
        <fullName evidence="1">Uncharacterized protein</fullName>
    </submittedName>
</protein>
<dbReference type="Proteomes" id="UP000249218">
    <property type="component" value="Unassembled WGS sequence"/>
</dbReference>
<dbReference type="EMBL" id="KZ150008">
    <property type="protein sequence ID" value="PZC75148.1"/>
    <property type="molecule type" value="Genomic_DNA"/>
</dbReference>
<name>A0A2W1BJU7_HELAM</name>
<keyword evidence="2" id="KW-1185">Reference proteome</keyword>
<organism evidence="1 2">
    <name type="scientific">Helicoverpa armigera</name>
    <name type="common">Cotton bollworm</name>
    <name type="synonym">Heliothis armigera</name>
    <dbReference type="NCBI Taxonomy" id="29058"/>
    <lineage>
        <taxon>Eukaryota</taxon>
        <taxon>Metazoa</taxon>
        <taxon>Ecdysozoa</taxon>
        <taxon>Arthropoda</taxon>
        <taxon>Hexapoda</taxon>
        <taxon>Insecta</taxon>
        <taxon>Pterygota</taxon>
        <taxon>Neoptera</taxon>
        <taxon>Endopterygota</taxon>
        <taxon>Lepidoptera</taxon>
        <taxon>Glossata</taxon>
        <taxon>Ditrysia</taxon>
        <taxon>Noctuoidea</taxon>
        <taxon>Noctuidae</taxon>
        <taxon>Heliothinae</taxon>
        <taxon>Helicoverpa</taxon>
    </lineage>
</organism>
<evidence type="ECO:0000313" key="2">
    <source>
        <dbReference type="Proteomes" id="UP000249218"/>
    </source>
</evidence>
<proteinExistence type="predicted"/>
<sequence>MASTADFGHGGYSHLRRSASCAGHIIVHEHLLGHRRLLSRLVDSVEGSGSVEARWGGLCPAVGHYRLNLTFAKPKFALVQPTHESEGDGKLVGVSETAIQLSATTNQCIQAFNPASQSFGVFPRKRSTNIT</sequence>
<evidence type="ECO:0000313" key="1">
    <source>
        <dbReference type="EMBL" id="PZC75148.1"/>
    </source>
</evidence>